<protein>
    <submittedName>
        <fullName evidence="2">Ferredoxin-NADP reductase</fullName>
    </submittedName>
</protein>
<dbReference type="InterPro" id="IPR050415">
    <property type="entry name" value="MRET"/>
</dbReference>
<dbReference type="InterPro" id="IPR001433">
    <property type="entry name" value="OxRdtase_FAD/NAD-bd"/>
</dbReference>
<dbReference type="STRING" id="490188.SAMN04488068_0454"/>
<dbReference type="Gene3D" id="3.40.50.80">
    <property type="entry name" value="Nucleotide-binding domain of ferredoxin-NADP reductase (FNR) module"/>
    <property type="match status" value="1"/>
</dbReference>
<gene>
    <name evidence="2" type="ORF">SAMN04488068_0454</name>
</gene>
<evidence type="ECO:0000259" key="1">
    <source>
        <dbReference type="PROSITE" id="PS51384"/>
    </source>
</evidence>
<evidence type="ECO:0000313" key="3">
    <source>
        <dbReference type="Proteomes" id="UP000199758"/>
    </source>
</evidence>
<organism evidence="2 3">
    <name type="scientific">Hydrocarboniphaga daqingensis</name>
    <dbReference type="NCBI Taxonomy" id="490188"/>
    <lineage>
        <taxon>Bacteria</taxon>
        <taxon>Pseudomonadati</taxon>
        <taxon>Pseudomonadota</taxon>
        <taxon>Gammaproteobacteria</taxon>
        <taxon>Nevskiales</taxon>
        <taxon>Nevskiaceae</taxon>
        <taxon>Hydrocarboniphaga</taxon>
    </lineage>
</organism>
<dbReference type="AlphaFoldDB" id="A0A1M5KBL7"/>
<dbReference type="InterPro" id="IPR017927">
    <property type="entry name" value="FAD-bd_FR_type"/>
</dbReference>
<accession>A0A1M5KBL7</accession>
<dbReference type="Gene3D" id="2.40.30.10">
    <property type="entry name" value="Translation factors"/>
    <property type="match status" value="1"/>
</dbReference>
<sequence length="364" mass="39092">MNPSILSNLDRVLTSPLVAALTAPYGVDRFLEPFNPMWSATQVRGRIEAVQRQTRDSVTITVRPNRHWQGFVAGQYARIEVEIDGVRRSRCYSLASAAPGRDGAVEFTIKQQDGGLVSTFLYAYAQVGMVLGLSQAEGEFVLPESPTTPLLLVAGGSGITPVMSMLRTLDGRVSSAPVSMLYYVRTAADAIYGDELAALFARHASWQLRVIHTRDGGSHFSPAHVDALVADLAAVDTYVCGPAALIDALIALSAERGCEARLRHERFTAPVSTAVIDPNTVSGELRFIRSERLATNDGRSLLDQAEAAGLRPEAGCRMGICHSCTCRKTSGVVRDLRSGKLSSDGEEDIQICVSAAVGDVTLDL</sequence>
<dbReference type="Gene3D" id="3.10.20.30">
    <property type="match status" value="1"/>
</dbReference>
<keyword evidence="3" id="KW-1185">Reference proteome</keyword>
<dbReference type="InterPro" id="IPR012675">
    <property type="entry name" value="Beta-grasp_dom_sf"/>
</dbReference>
<dbReference type="PRINTS" id="PR00410">
    <property type="entry name" value="PHEHYDRXLASE"/>
</dbReference>
<dbReference type="InterPro" id="IPR036010">
    <property type="entry name" value="2Fe-2S_ferredoxin-like_sf"/>
</dbReference>
<dbReference type="PANTHER" id="PTHR47354:SF3">
    <property type="entry name" value="OXIDOREDUCTASE-RELATED"/>
    <property type="match status" value="1"/>
</dbReference>
<dbReference type="InterPro" id="IPR039261">
    <property type="entry name" value="FNR_nucleotide-bd"/>
</dbReference>
<dbReference type="GO" id="GO:0016491">
    <property type="term" value="F:oxidoreductase activity"/>
    <property type="evidence" value="ECO:0007669"/>
    <property type="project" value="InterPro"/>
</dbReference>
<dbReference type="CDD" id="cd00207">
    <property type="entry name" value="fer2"/>
    <property type="match status" value="1"/>
</dbReference>
<dbReference type="CDD" id="cd06216">
    <property type="entry name" value="FNR_iron_sulfur_binding_2"/>
    <property type="match status" value="1"/>
</dbReference>
<evidence type="ECO:0000313" key="2">
    <source>
        <dbReference type="EMBL" id="SHG49889.1"/>
    </source>
</evidence>
<dbReference type="InterPro" id="IPR017938">
    <property type="entry name" value="Riboflavin_synthase-like_b-brl"/>
</dbReference>
<feature type="domain" description="FAD-binding FR-type" evidence="1">
    <location>
        <begin position="40"/>
        <end position="143"/>
    </location>
</feature>
<dbReference type="Pfam" id="PF00970">
    <property type="entry name" value="FAD_binding_6"/>
    <property type="match status" value="1"/>
</dbReference>
<dbReference type="Pfam" id="PF00111">
    <property type="entry name" value="Fer2"/>
    <property type="match status" value="1"/>
</dbReference>
<dbReference type="OrthoDB" id="9796486at2"/>
<dbReference type="SUPFAM" id="SSF52343">
    <property type="entry name" value="Ferredoxin reductase-like, C-terminal NADP-linked domain"/>
    <property type="match status" value="1"/>
</dbReference>
<proteinExistence type="predicted"/>
<dbReference type="PANTHER" id="PTHR47354">
    <property type="entry name" value="NADH OXIDOREDUCTASE HCR"/>
    <property type="match status" value="1"/>
</dbReference>
<dbReference type="SUPFAM" id="SSF63380">
    <property type="entry name" value="Riboflavin synthase domain-like"/>
    <property type="match status" value="1"/>
</dbReference>
<dbReference type="PROSITE" id="PS51384">
    <property type="entry name" value="FAD_FR"/>
    <property type="match status" value="1"/>
</dbReference>
<dbReference type="EMBL" id="FQWZ01000001">
    <property type="protein sequence ID" value="SHG49889.1"/>
    <property type="molecule type" value="Genomic_DNA"/>
</dbReference>
<dbReference type="GO" id="GO:0051536">
    <property type="term" value="F:iron-sulfur cluster binding"/>
    <property type="evidence" value="ECO:0007669"/>
    <property type="project" value="InterPro"/>
</dbReference>
<reference evidence="2 3" key="1">
    <citation type="submission" date="2016-11" db="EMBL/GenBank/DDBJ databases">
        <authorList>
            <person name="Jaros S."/>
            <person name="Januszkiewicz K."/>
            <person name="Wedrychowicz H."/>
        </authorList>
    </citation>
    <scope>NUCLEOTIDE SEQUENCE [LARGE SCALE GENOMIC DNA]</scope>
    <source>
        <strain evidence="2 3">CGMCC 1.7049</strain>
    </source>
</reference>
<dbReference type="Proteomes" id="UP000199758">
    <property type="component" value="Unassembled WGS sequence"/>
</dbReference>
<dbReference type="SUPFAM" id="SSF54292">
    <property type="entry name" value="2Fe-2S ferredoxin-like"/>
    <property type="match status" value="1"/>
</dbReference>
<dbReference type="InterPro" id="IPR008333">
    <property type="entry name" value="Cbr1-like_FAD-bd_dom"/>
</dbReference>
<name>A0A1M5KBL7_9GAMM</name>
<dbReference type="RefSeq" id="WP_072893321.1">
    <property type="nucleotide sequence ID" value="NZ_FQWZ01000001.1"/>
</dbReference>
<dbReference type="Pfam" id="PF00175">
    <property type="entry name" value="NAD_binding_1"/>
    <property type="match status" value="1"/>
</dbReference>
<dbReference type="InterPro" id="IPR001041">
    <property type="entry name" value="2Fe-2S_ferredoxin-type"/>
</dbReference>